<evidence type="ECO:0000256" key="7">
    <source>
        <dbReference type="ARBA" id="ARBA00023284"/>
    </source>
</evidence>
<organism evidence="10 11">
    <name type="scientific">Ehrlichia sennetsu (strain ATCC VR-367 / Miyayama)</name>
    <name type="common">Neorickettsia sennetsu</name>
    <dbReference type="NCBI Taxonomy" id="222891"/>
    <lineage>
        <taxon>Bacteria</taxon>
        <taxon>Pseudomonadati</taxon>
        <taxon>Pseudomonadota</taxon>
        <taxon>Alphaproteobacteria</taxon>
        <taxon>Rickettsiales</taxon>
        <taxon>Anaplasmataceae</taxon>
        <taxon>Ehrlichia</taxon>
    </lineage>
</organism>
<reference evidence="10 11" key="1">
    <citation type="journal article" date="2006" name="PLoS Genet.">
        <title>Comparative genomics of emerging human ehrlichiosis agents.</title>
        <authorList>
            <person name="Dunning Hotopp J.C."/>
            <person name="Lin M."/>
            <person name="Madupu R."/>
            <person name="Crabtree J."/>
            <person name="Angiuoli S.V."/>
            <person name="Eisen J.A."/>
            <person name="Seshadri R."/>
            <person name="Ren Q."/>
            <person name="Wu M."/>
            <person name="Utterback T.R."/>
            <person name="Smith S."/>
            <person name="Lewis M."/>
            <person name="Khouri H."/>
            <person name="Zhang C."/>
            <person name="Niu H."/>
            <person name="Lin Q."/>
            <person name="Ohashi N."/>
            <person name="Zhi N."/>
            <person name="Nelson W."/>
            <person name="Brinkac L.M."/>
            <person name="Dodson R.J."/>
            <person name="Rosovitz M.J."/>
            <person name="Sundaram J."/>
            <person name="Daugherty S.C."/>
            <person name="Davidsen T."/>
            <person name="Durkin A.S."/>
            <person name="Gwinn M."/>
            <person name="Haft D.H."/>
            <person name="Selengut J.D."/>
            <person name="Sullivan S.A."/>
            <person name="Zafar N."/>
            <person name="Zhou L."/>
            <person name="Benahmed F."/>
            <person name="Forberger H."/>
            <person name="Halpin R."/>
            <person name="Mulligan S."/>
            <person name="Robinson J."/>
            <person name="White O."/>
            <person name="Rikihisa Y."/>
            <person name="Tettelin H."/>
        </authorList>
    </citation>
    <scope>NUCLEOTIDE SEQUENCE [LARGE SCALE GENOMIC DNA]</scope>
    <source>
        <strain evidence="11">ATCC VR-367 / Miyayama</strain>
    </source>
</reference>
<keyword evidence="11" id="KW-1185">Reference proteome</keyword>
<dbReference type="PROSITE" id="PS00195">
    <property type="entry name" value="GLUTAREDOXIN_1"/>
    <property type="match status" value="1"/>
</dbReference>
<dbReference type="InterPro" id="IPR002109">
    <property type="entry name" value="Glutaredoxin"/>
</dbReference>
<dbReference type="InterPro" id="IPR011767">
    <property type="entry name" value="GLR_AS"/>
</dbReference>
<dbReference type="eggNOG" id="COG0695">
    <property type="taxonomic scope" value="Bacteria"/>
</dbReference>
<protein>
    <recommendedName>
        <fullName evidence="8">Glutaredoxin</fullName>
    </recommendedName>
</protein>
<dbReference type="OrthoDB" id="9814618at2"/>
<evidence type="ECO:0000313" key="10">
    <source>
        <dbReference type="EMBL" id="ABD46297.1"/>
    </source>
</evidence>
<comment type="similarity">
    <text evidence="2 8">Belongs to the glutaredoxin family.</text>
</comment>
<dbReference type="AlphaFoldDB" id="Q2GE95"/>
<sequence length="89" mass="10039">MNHKVVIYVKEFCPYCSRAKELLDRKGVLYTVVDITNDPDLAVVMMERSGGRKTVPQVFINDVCVGGFDDLNSLNESGKLNELLFLNNQ</sequence>
<dbReference type="PRINTS" id="PR00160">
    <property type="entry name" value="GLUTAREDOXIN"/>
</dbReference>
<dbReference type="CDD" id="cd03418">
    <property type="entry name" value="GRX_GRXb_1_3_like"/>
    <property type="match status" value="1"/>
</dbReference>
<dbReference type="GO" id="GO:0034599">
    <property type="term" value="P:cellular response to oxidative stress"/>
    <property type="evidence" value="ECO:0007669"/>
    <property type="project" value="TreeGrafter"/>
</dbReference>
<evidence type="ECO:0000256" key="8">
    <source>
        <dbReference type="RuleBase" id="RU364065"/>
    </source>
</evidence>
<dbReference type="KEGG" id="nse:NSE_0311"/>
<keyword evidence="6" id="KW-1015">Disulfide bond</keyword>
<dbReference type="Gene3D" id="3.40.30.10">
    <property type="entry name" value="Glutaredoxin"/>
    <property type="match status" value="1"/>
</dbReference>
<keyword evidence="7 8" id="KW-0676">Redox-active center</keyword>
<proteinExistence type="inferred from homology"/>
<dbReference type="Proteomes" id="UP000001942">
    <property type="component" value="Chromosome"/>
</dbReference>
<evidence type="ECO:0000256" key="6">
    <source>
        <dbReference type="ARBA" id="ARBA00023157"/>
    </source>
</evidence>
<dbReference type="NCBIfam" id="TIGR02181">
    <property type="entry name" value="GRX_bact"/>
    <property type="match status" value="1"/>
</dbReference>
<dbReference type="PANTHER" id="PTHR45694:SF18">
    <property type="entry name" value="GLUTAREDOXIN-1-RELATED"/>
    <property type="match status" value="1"/>
</dbReference>
<dbReference type="GO" id="GO:0045454">
    <property type="term" value="P:cell redox homeostasis"/>
    <property type="evidence" value="ECO:0007669"/>
    <property type="project" value="InterPro"/>
</dbReference>
<dbReference type="GO" id="GO:0015038">
    <property type="term" value="F:glutathione disulfide oxidoreductase activity"/>
    <property type="evidence" value="ECO:0007669"/>
    <property type="project" value="UniProtKB-UniRule"/>
</dbReference>
<dbReference type="EMBL" id="CP000237">
    <property type="protein sequence ID" value="ABD46297.1"/>
    <property type="molecule type" value="Genomic_DNA"/>
</dbReference>
<evidence type="ECO:0000256" key="5">
    <source>
        <dbReference type="ARBA" id="ARBA00022982"/>
    </source>
</evidence>
<feature type="domain" description="Glutaredoxin" evidence="9">
    <location>
        <begin position="5"/>
        <end position="65"/>
    </location>
</feature>
<gene>
    <name evidence="10" type="primary">grxC</name>
    <name evidence="10" type="ordered locus">NSE_0311</name>
</gene>
<keyword evidence="4 8" id="KW-0813">Transport</keyword>
<dbReference type="InterPro" id="IPR011900">
    <property type="entry name" value="GRX_bact"/>
</dbReference>
<dbReference type="HOGENOM" id="CLU_026126_7_3_5"/>
<dbReference type="STRING" id="222891.NSE_0311"/>
<dbReference type="PROSITE" id="PS51354">
    <property type="entry name" value="GLUTAREDOXIN_2"/>
    <property type="match status" value="1"/>
</dbReference>
<accession>Q2GE95</accession>
<dbReference type="SUPFAM" id="SSF52833">
    <property type="entry name" value="Thioredoxin-like"/>
    <property type="match status" value="1"/>
</dbReference>
<name>Q2GE95_EHRS3</name>
<comment type="subunit">
    <text evidence="3">Monomer.</text>
</comment>
<dbReference type="InterPro" id="IPR036249">
    <property type="entry name" value="Thioredoxin-like_sf"/>
</dbReference>
<evidence type="ECO:0000256" key="4">
    <source>
        <dbReference type="ARBA" id="ARBA00022448"/>
    </source>
</evidence>
<dbReference type="RefSeq" id="WP_011451707.1">
    <property type="nucleotide sequence ID" value="NC_007798.1"/>
</dbReference>
<evidence type="ECO:0000256" key="3">
    <source>
        <dbReference type="ARBA" id="ARBA00011245"/>
    </source>
</evidence>
<comment type="function">
    <text evidence="1 8">Has a glutathione-disulfide oxidoreductase activity in the presence of NADPH and glutathione reductase. Reduces low molecular weight disulfides and proteins.</text>
</comment>
<keyword evidence="5 8" id="KW-0249">Electron transport</keyword>
<evidence type="ECO:0000256" key="2">
    <source>
        <dbReference type="ARBA" id="ARBA00007787"/>
    </source>
</evidence>
<evidence type="ECO:0000256" key="1">
    <source>
        <dbReference type="ARBA" id="ARBA00002549"/>
    </source>
</evidence>
<dbReference type="GO" id="GO:0005737">
    <property type="term" value="C:cytoplasm"/>
    <property type="evidence" value="ECO:0007669"/>
    <property type="project" value="TreeGrafter"/>
</dbReference>
<evidence type="ECO:0000313" key="11">
    <source>
        <dbReference type="Proteomes" id="UP000001942"/>
    </source>
</evidence>
<evidence type="ECO:0000259" key="9">
    <source>
        <dbReference type="Pfam" id="PF00462"/>
    </source>
</evidence>
<keyword evidence="8" id="KW-0963">Cytoplasm</keyword>
<dbReference type="Pfam" id="PF00462">
    <property type="entry name" value="Glutaredoxin"/>
    <property type="match status" value="1"/>
</dbReference>
<dbReference type="InterPro" id="IPR014025">
    <property type="entry name" value="Glutaredoxin_subgr"/>
</dbReference>
<dbReference type="PANTHER" id="PTHR45694">
    <property type="entry name" value="GLUTAREDOXIN 2"/>
    <property type="match status" value="1"/>
</dbReference>